<dbReference type="AlphaFoldDB" id="A0A397HU87"/>
<dbReference type="RefSeq" id="XP_026617886.1">
    <property type="nucleotide sequence ID" value="XM_026762767.1"/>
</dbReference>
<proteinExistence type="inferred from homology"/>
<comment type="caution">
    <text evidence="7">The sequence shown here is derived from an EMBL/GenBank/DDBJ whole genome shotgun (WGS) entry which is preliminary data.</text>
</comment>
<dbReference type="Proteomes" id="UP000215305">
    <property type="component" value="Unassembled WGS sequence"/>
</dbReference>
<dbReference type="GO" id="GO:0004312">
    <property type="term" value="F:fatty acid synthase activity"/>
    <property type="evidence" value="ECO:0007669"/>
    <property type="project" value="TreeGrafter"/>
</dbReference>
<dbReference type="InterPro" id="IPR014031">
    <property type="entry name" value="Ketoacyl_synth_C"/>
</dbReference>
<keyword evidence="4" id="KW-0560">Oxidoreductase</keyword>
<dbReference type="GeneID" id="38131122"/>
<evidence type="ECO:0000256" key="5">
    <source>
        <dbReference type="RuleBase" id="RU003694"/>
    </source>
</evidence>
<evidence type="ECO:0000256" key="3">
    <source>
        <dbReference type="ARBA" id="ARBA00022679"/>
    </source>
</evidence>
<dbReference type="InterPro" id="IPR018201">
    <property type="entry name" value="Ketoacyl_synth_AS"/>
</dbReference>
<dbReference type="PROSITE" id="PS52004">
    <property type="entry name" value="KS3_2"/>
    <property type="match status" value="1"/>
</dbReference>
<dbReference type="InterPro" id="IPR016039">
    <property type="entry name" value="Thiolase-like"/>
</dbReference>
<evidence type="ECO:0000259" key="6">
    <source>
        <dbReference type="PROSITE" id="PS52004"/>
    </source>
</evidence>
<dbReference type="Gene3D" id="3.40.366.10">
    <property type="entry name" value="Malonyl-Coenzyme A Acyl Carrier Protein, domain 2"/>
    <property type="match status" value="1"/>
</dbReference>
<dbReference type="Gene3D" id="3.40.47.10">
    <property type="match status" value="1"/>
</dbReference>
<sequence length="626" mass="67962">METETLPIAIIGMACQFAGGASSPEKLWQLCAGGNSAWTPIPRSRFDLEAFYHPDGQRQGATNVKGGHFLEEDIALFDAAFFNFSSEVASTMDPQFRLQLETVYEALESAGIPLENIAGSRTSVYAGAFFHDYHDSLMRDPATMPRYFMTGNGAAMAANRISHFYDLRGPSMTVDTGCSTTLTTLHLACQSLRARESDVSIVAGSNILLNPDMFESMAGLGFLSAPGRSYAFDHRASGYGRGEGIATLILKPLQDALRDGDPVRAVIRETALNQDGRTPTLTLPSQKAQQELIEECYARAGLDPRHTTYAEAHGTGTQAGDPVEAAALSAALNANRPSHEPLIVGSVKANIGHTEATSGLASIIKVTMALEHGFIPPSVNFEKPNKQINLEEWKIKVPTSLTPWPLHHRRASVNNFGYGGTNAHVILESPEVLGEPLPAAVSQSSEIPSRVFVLSAKEEGSARRMASRLAEYLRGVKKKNNEGSLLRDLAFTLGQRRSVFPFTAAYQASSTTELIERLEQDPAALQHATGPPRLGFVFTGQGAQWYAMGPAAQAQTHWKEVAPQAYGKVPEGISPEEGLQRHWFPETAPIRGRYMVHKPPVLLHMFGGGTKMSATLKRTGYSILDR</sequence>
<evidence type="ECO:0000256" key="4">
    <source>
        <dbReference type="ARBA" id="ARBA00023002"/>
    </source>
</evidence>
<dbReference type="STRING" id="41047.A0A397HU87"/>
<gene>
    <name evidence="7" type="ORF">CDV56_109148</name>
</gene>
<feature type="domain" description="Ketosynthase family 3 (KS3)" evidence="6">
    <location>
        <begin position="5"/>
        <end position="429"/>
    </location>
</feature>
<dbReference type="GO" id="GO:0044550">
    <property type="term" value="P:secondary metabolite biosynthetic process"/>
    <property type="evidence" value="ECO:0007669"/>
    <property type="project" value="TreeGrafter"/>
</dbReference>
<reference evidence="7" key="1">
    <citation type="submission" date="2018-08" db="EMBL/GenBank/DDBJ databases">
        <title>Draft genome sequence of azole-resistant Aspergillus thermomutatus (Neosartorya pseudofischeri) strain HMR AF 39, isolated from a human nasal aspirate.</title>
        <authorList>
            <person name="Parent-Michaud M."/>
            <person name="Dufresne P.J."/>
            <person name="Fournier E."/>
            <person name="Martineau C."/>
            <person name="Moreira S."/>
            <person name="Perkins V."/>
            <person name="De Repentigny L."/>
            <person name="Dufresne S.F."/>
        </authorList>
    </citation>
    <scope>NUCLEOTIDE SEQUENCE [LARGE SCALE GENOMIC DNA]</scope>
    <source>
        <strain evidence="7">HMR AF 39</strain>
    </source>
</reference>
<name>A0A397HU87_ASPTH</name>
<dbReference type="OrthoDB" id="329835at2759"/>
<dbReference type="PANTHER" id="PTHR43775:SF29">
    <property type="entry name" value="ASPERFURANONE POLYKETIDE SYNTHASE AFOG-RELATED"/>
    <property type="match status" value="1"/>
</dbReference>
<dbReference type="VEuPathDB" id="FungiDB:CDV56_109148"/>
<dbReference type="GO" id="GO:0016491">
    <property type="term" value="F:oxidoreductase activity"/>
    <property type="evidence" value="ECO:0007669"/>
    <property type="project" value="UniProtKB-KW"/>
</dbReference>
<dbReference type="Pfam" id="PF16197">
    <property type="entry name" value="KAsynt_C_assoc"/>
    <property type="match status" value="1"/>
</dbReference>
<dbReference type="InterPro" id="IPR050091">
    <property type="entry name" value="PKS_NRPS_Biosynth_Enz"/>
</dbReference>
<dbReference type="SUPFAM" id="SSF53901">
    <property type="entry name" value="Thiolase-like"/>
    <property type="match status" value="1"/>
</dbReference>
<keyword evidence="8" id="KW-1185">Reference proteome</keyword>
<accession>A0A397HU87</accession>
<organism evidence="7 8">
    <name type="scientific">Aspergillus thermomutatus</name>
    <name type="common">Neosartorya pseudofischeri</name>
    <dbReference type="NCBI Taxonomy" id="41047"/>
    <lineage>
        <taxon>Eukaryota</taxon>
        <taxon>Fungi</taxon>
        <taxon>Dikarya</taxon>
        <taxon>Ascomycota</taxon>
        <taxon>Pezizomycotina</taxon>
        <taxon>Eurotiomycetes</taxon>
        <taxon>Eurotiomycetidae</taxon>
        <taxon>Eurotiales</taxon>
        <taxon>Aspergillaceae</taxon>
        <taxon>Aspergillus</taxon>
        <taxon>Aspergillus subgen. Fumigati</taxon>
    </lineage>
</organism>
<dbReference type="Gene3D" id="3.30.70.3290">
    <property type="match status" value="1"/>
</dbReference>
<evidence type="ECO:0000256" key="2">
    <source>
        <dbReference type="ARBA" id="ARBA00022553"/>
    </source>
</evidence>
<dbReference type="PANTHER" id="PTHR43775">
    <property type="entry name" value="FATTY ACID SYNTHASE"/>
    <property type="match status" value="1"/>
</dbReference>
<dbReference type="Pfam" id="PF00109">
    <property type="entry name" value="ketoacyl-synt"/>
    <property type="match status" value="1"/>
</dbReference>
<keyword evidence="3 5" id="KW-0808">Transferase</keyword>
<evidence type="ECO:0000313" key="8">
    <source>
        <dbReference type="Proteomes" id="UP000215305"/>
    </source>
</evidence>
<dbReference type="InterPro" id="IPR001227">
    <property type="entry name" value="Ac_transferase_dom_sf"/>
</dbReference>
<dbReference type="Pfam" id="PF02801">
    <property type="entry name" value="Ketoacyl-synt_C"/>
    <property type="match status" value="1"/>
</dbReference>
<evidence type="ECO:0000256" key="1">
    <source>
        <dbReference type="ARBA" id="ARBA00022450"/>
    </source>
</evidence>
<evidence type="ECO:0000313" key="7">
    <source>
        <dbReference type="EMBL" id="RHZ65528.1"/>
    </source>
</evidence>
<keyword evidence="2" id="KW-0597">Phosphoprotein</keyword>
<dbReference type="SMART" id="SM00825">
    <property type="entry name" value="PKS_KS"/>
    <property type="match status" value="1"/>
</dbReference>
<dbReference type="GO" id="GO:0006633">
    <property type="term" value="P:fatty acid biosynthetic process"/>
    <property type="evidence" value="ECO:0007669"/>
    <property type="project" value="InterPro"/>
</dbReference>
<dbReference type="PROSITE" id="PS00606">
    <property type="entry name" value="KS3_1"/>
    <property type="match status" value="1"/>
</dbReference>
<keyword evidence="1" id="KW-0596">Phosphopantetheine</keyword>
<protein>
    <recommendedName>
        <fullName evidence="6">Ketosynthase family 3 (KS3) domain-containing protein</fullName>
    </recommendedName>
</protein>
<dbReference type="InterPro" id="IPR020841">
    <property type="entry name" value="PKS_Beta-ketoAc_synthase_dom"/>
</dbReference>
<dbReference type="CDD" id="cd00833">
    <property type="entry name" value="PKS"/>
    <property type="match status" value="1"/>
</dbReference>
<comment type="similarity">
    <text evidence="5">Belongs to the thiolase-like superfamily. Beta-ketoacyl-ACP synthases family.</text>
</comment>
<dbReference type="InterPro" id="IPR032821">
    <property type="entry name" value="PKS_assoc"/>
</dbReference>
<dbReference type="GO" id="GO:0004315">
    <property type="term" value="F:3-oxoacyl-[acyl-carrier-protein] synthase activity"/>
    <property type="evidence" value="ECO:0007669"/>
    <property type="project" value="InterPro"/>
</dbReference>
<dbReference type="EMBL" id="NKHU02000017">
    <property type="protein sequence ID" value="RHZ65528.1"/>
    <property type="molecule type" value="Genomic_DNA"/>
</dbReference>
<dbReference type="InterPro" id="IPR014030">
    <property type="entry name" value="Ketoacyl_synth_N"/>
</dbReference>